<dbReference type="RefSeq" id="WP_150336749.1">
    <property type="nucleotide sequence ID" value="NZ_JAERIX010000058.1"/>
</dbReference>
<accession>A0A5M9QRK1</accession>
<reference evidence="3 4" key="1">
    <citation type="submission" date="2019-09" db="EMBL/GenBank/DDBJ databases">
        <title>Draft genome sequence of various Type strains from the CCUG.</title>
        <authorList>
            <person name="Pineiro-Iglesias B."/>
            <person name="Tunovic T."/>
            <person name="Unosson C."/>
            <person name="Inganas E."/>
            <person name="Ohlen M."/>
            <person name="Cardew S."/>
            <person name="Jensie-Markopoulos S."/>
            <person name="Salva-Serra F."/>
            <person name="Jaen-Luchoro D."/>
            <person name="Karlsson R."/>
            <person name="Svensson-Stadler L."/>
            <person name="Chun J."/>
            <person name="Moore E."/>
        </authorList>
    </citation>
    <scope>NUCLEOTIDE SEQUENCE [LARGE SCALE GENOMIC DNA]</scope>
    <source>
        <strain evidence="3 4">CCUG 32756T</strain>
    </source>
</reference>
<feature type="chain" id="PRO_5024466497" evidence="1">
    <location>
        <begin position="18"/>
        <end position="423"/>
    </location>
</feature>
<sequence length="423" mass="47872">MMRALCSALLLVYLVYADSKEDAALLNGADSLYHGDFSASFDEFIALFEDTKEPYYAKLAAQAAMGKGDTKSALLLAELYIKLSGNDEDLIINKILADVYAQNGQIEQAIKVLERIYAQKPSNEVGEVLGNMYMLKGSPKQAQPIFARLYEATHHTEILKKLLLAFIAQKQEQKALGLLSQHLLSFGCEERFCEESIGIYADLRALEFAKDVFEKIYTKNPTIPNAMNLMRVLIALKQFQEAQGIAQAFPFDQGLLLDLYVMQGDYHKAQKEAKHIYAQSKNPKFLALEAIYEFSAQEQPTRKLAESVAKKLNEAITLRQAQAREEDQQQTPQDAFFYNFYGYLLIDYEMDIKRGLEYVKKALAIEPYAFVYIDSLAWGYYKLGDCERALKAFAQIPKDQIANNPDLRAHSYQIQGVCKGQAK</sequence>
<dbReference type="Proteomes" id="UP000323707">
    <property type="component" value="Unassembled WGS sequence"/>
</dbReference>
<evidence type="ECO:0000313" key="4">
    <source>
        <dbReference type="Proteomes" id="UP000323707"/>
    </source>
</evidence>
<evidence type="ECO:0000256" key="1">
    <source>
        <dbReference type="SAM" id="SignalP"/>
    </source>
</evidence>
<gene>
    <name evidence="3" type="ORF">F4V45_01485</name>
</gene>
<name>A0A5M9QRK1_9HELI</name>
<evidence type="ECO:0000313" key="3">
    <source>
        <dbReference type="EMBL" id="KAA8710948.1"/>
    </source>
</evidence>
<comment type="caution">
    <text evidence="3">The sequence shown here is derived from an EMBL/GenBank/DDBJ whole genome shotgun (WGS) entry which is preliminary data.</text>
</comment>
<feature type="signal peptide" evidence="1">
    <location>
        <begin position="1"/>
        <end position="17"/>
    </location>
</feature>
<dbReference type="InterPro" id="IPR011990">
    <property type="entry name" value="TPR-like_helical_dom_sf"/>
</dbReference>
<dbReference type="EMBL" id="VXKE01000005">
    <property type="protein sequence ID" value="KAA8710948.1"/>
    <property type="molecule type" value="Genomic_DNA"/>
</dbReference>
<keyword evidence="1" id="KW-0732">Signal</keyword>
<dbReference type="Pfam" id="PF09976">
    <property type="entry name" value="TPR_21"/>
    <property type="match status" value="1"/>
</dbReference>
<dbReference type="InterPro" id="IPR018704">
    <property type="entry name" value="SecYEG/CpoB_TPR"/>
</dbReference>
<evidence type="ECO:0000259" key="2">
    <source>
        <dbReference type="Pfam" id="PF09976"/>
    </source>
</evidence>
<feature type="domain" description="Ancillary SecYEG translocon subunit/Cell division coordinator CpoB TPR" evidence="2">
    <location>
        <begin position="36"/>
        <end position="157"/>
    </location>
</feature>
<dbReference type="SUPFAM" id="SSF48452">
    <property type="entry name" value="TPR-like"/>
    <property type="match status" value="1"/>
</dbReference>
<dbReference type="Gene3D" id="1.25.40.10">
    <property type="entry name" value="Tetratricopeptide repeat domain"/>
    <property type="match status" value="2"/>
</dbReference>
<organism evidence="3 4">
    <name type="scientific">Helicobacter canis</name>
    <dbReference type="NCBI Taxonomy" id="29419"/>
    <lineage>
        <taxon>Bacteria</taxon>
        <taxon>Pseudomonadati</taxon>
        <taxon>Campylobacterota</taxon>
        <taxon>Epsilonproteobacteria</taxon>
        <taxon>Campylobacterales</taxon>
        <taxon>Helicobacteraceae</taxon>
        <taxon>Helicobacter</taxon>
    </lineage>
</organism>
<protein>
    <submittedName>
        <fullName evidence="3">Tetratricopeptide repeat protein</fullName>
    </submittedName>
</protein>
<proteinExistence type="predicted"/>
<dbReference type="AlphaFoldDB" id="A0A5M9QRK1"/>